<dbReference type="AlphaFoldDB" id="A0A285CGH6"/>
<reference evidence="1 2" key="1">
    <citation type="submission" date="2017-08" db="EMBL/GenBank/DDBJ databases">
        <authorList>
            <person name="de Groot N.N."/>
        </authorList>
    </citation>
    <scope>NUCLEOTIDE SEQUENCE [LARGE SCALE GENOMIC DNA]</scope>
    <source>
        <strain evidence="1 2">JC228</strain>
    </source>
</reference>
<proteinExistence type="predicted"/>
<organism evidence="1 2">
    <name type="scientific">Bacillus oleivorans</name>
    <dbReference type="NCBI Taxonomy" id="1448271"/>
    <lineage>
        <taxon>Bacteria</taxon>
        <taxon>Bacillati</taxon>
        <taxon>Bacillota</taxon>
        <taxon>Bacilli</taxon>
        <taxon>Bacillales</taxon>
        <taxon>Bacillaceae</taxon>
        <taxon>Bacillus</taxon>
    </lineage>
</organism>
<keyword evidence="2" id="KW-1185">Reference proteome</keyword>
<evidence type="ECO:0000313" key="1">
    <source>
        <dbReference type="EMBL" id="SNX66694.1"/>
    </source>
</evidence>
<gene>
    <name evidence="1" type="ORF">SAMN05877753_1015</name>
</gene>
<dbReference type="Pfam" id="PF04025">
    <property type="entry name" value="RemA-like"/>
    <property type="match status" value="1"/>
</dbReference>
<evidence type="ECO:0000313" key="2">
    <source>
        <dbReference type="Proteomes" id="UP000219546"/>
    </source>
</evidence>
<dbReference type="EMBL" id="OAOP01000001">
    <property type="protein sequence ID" value="SNX66694.1"/>
    <property type="molecule type" value="Genomic_DNA"/>
</dbReference>
<accession>A0A285CGH6</accession>
<name>A0A285CGH6_9BACI</name>
<dbReference type="InterPro" id="IPR007169">
    <property type="entry name" value="RemA-like"/>
</dbReference>
<dbReference type="RefSeq" id="WP_097156554.1">
    <property type="nucleotide sequence ID" value="NZ_JBEPMQ010000016.1"/>
</dbReference>
<sequence>MYLHVGEEMVVRTDDIVAIIDVSSSGFIKEFITNNNDKIHRLSKGVIKSFVVTKDFIYQSPFSSQTLKKRCRAKSL</sequence>
<dbReference type="NCBIfam" id="NF046065">
    <property type="entry name" value="MtxRegRemB"/>
    <property type="match status" value="1"/>
</dbReference>
<protein>
    <submittedName>
        <fullName evidence="1">Uncharacterized protein DUF370</fullName>
    </submittedName>
</protein>
<dbReference type="OrthoDB" id="9811390at2"/>
<dbReference type="Proteomes" id="UP000219546">
    <property type="component" value="Unassembled WGS sequence"/>
</dbReference>